<gene>
    <name evidence="1" type="ORF">Catovirus_1_660</name>
</gene>
<organism evidence="1">
    <name type="scientific">Catovirus CTV1</name>
    <dbReference type="NCBI Taxonomy" id="1977631"/>
    <lineage>
        <taxon>Viruses</taxon>
        <taxon>Varidnaviria</taxon>
        <taxon>Bamfordvirae</taxon>
        <taxon>Nucleocytoviricota</taxon>
        <taxon>Megaviricetes</taxon>
        <taxon>Imitervirales</taxon>
        <taxon>Mimiviridae</taxon>
        <taxon>Klosneuvirinae</taxon>
        <taxon>Catovirus</taxon>
    </lineage>
</organism>
<name>A0A1V0SA71_9VIRU</name>
<reference evidence="1" key="1">
    <citation type="journal article" date="2017" name="Science">
        <title>Giant viruses with an expanded complement of translation system components.</title>
        <authorList>
            <person name="Schulz F."/>
            <person name="Yutin N."/>
            <person name="Ivanova N.N."/>
            <person name="Ortega D.R."/>
            <person name="Lee T.K."/>
            <person name="Vierheilig J."/>
            <person name="Daims H."/>
            <person name="Horn M."/>
            <person name="Wagner M."/>
            <person name="Jensen G.J."/>
            <person name="Kyrpides N.C."/>
            <person name="Koonin E.V."/>
            <person name="Woyke T."/>
        </authorList>
    </citation>
    <scope>NUCLEOTIDE SEQUENCE</scope>
    <source>
        <strain evidence="1">CTV1</strain>
    </source>
</reference>
<evidence type="ECO:0000313" key="1">
    <source>
        <dbReference type="EMBL" id="ARF08610.1"/>
    </source>
</evidence>
<dbReference type="EMBL" id="KY684083">
    <property type="protein sequence ID" value="ARF08610.1"/>
    <property type="molecule type" value="Genomic_DNA"/>
</dbReference>
<sequence>MSNILEKLDMQEEEELCHIHNKDTNSFLLEYMKKYYDNSLLKFTEVYSKLFKLEKKRENNIDKIITRCFISRVYWRKLLTGLHPEENDHIFIKCENDIQLNKKSTINCHKKSNGVETNFEINLNSFFNGFDWNNKVFSYVLHPDHEFNILIENNNMYLIQSWLYQYPLRIYNLTGNKEYKKFVEILNDLLVNIYKLNLKPNTINKIFYKLFMCYREKIYVINNNKIIFRTIDDEYVFNINISNKKKQFKKKFKVMINNFTLNNKLICSQNIKNQNIQKGSAKENNFLDKKVYLIITNIIDNYKKNIFIVNTNCDSKEAIIREYIIKFRDNELNIFLITIKKNQDDLNFVYFNSLRNEIFIKMDNDIFGILLDQFTNKNLDSENIHFLIGLYFGQLLLDIDLSNSGHAYYKMTNSNIVSIKKNNQKIIKLYNNNKSFEFESNDEKELINNLISIFNLANKNTQKYTELLNKHKISEKIMKMISKMDYLDINSFYDKISGKFMNYHNNKDNSAPLHYFLSIYIHLASYNGEMGNKKKLRIFINTLYSDINKEMMIVNKYYDKYNKYKQKYLSLTK</sequence>
<accession>A0A1V0SA71</accession>
<protein>
    <submittedName>
        <fullName evidence="1">Uncharacterized protein</fullName>
    </submittedName>
</protein>
<proteinExistence type="predicted"/>